<gene>
    <name evidence="2" type="ORF">LTRI10_LOCUS41739</name>
</gene>
<protein>
    <recommendedName>
        <fullName evidence="1">Reverse transcriptase domain-containing protein</fullName>
    </recommendedName>
</protein>
<sequence length="155" mass="18342">MALMNSIFHEYLDKFVIVFIDDILIYSKSHDEHKEHLRITLQKLRDEKLYVKFPECEFWLSEVLFLGHVVSEKGVEVDPNKIETVVNWASPENVSELRSFLGMAGYYKRFVEGFFSIARPLTKLLPKGVTYTWSKKCQERSRSLRGSLLLHQYWH</sequence>
<reference evidence="2 3" key="1">
    <citation type="submission" date="2024-04" db="EMBL/GenBank/DDBJ databases">
        <authorList>
            <person name="Fracassetti M."/>
        </authorList>
    </citation>
    <scope>NUCLEOTIDE SEQUENCE [LARGE SCALE GENOMIC DNA]</scope>
</reference>
<dbReference type="FunFam" id="3.30.70.270:FF:000020">
    <property type="entry name" value="Transposon Tf2-6 polyprotein-like Protein"/>
    <property type="match status" value="1"/>
</dbReference>
<dbReference type="AlphaFoldDB" id="A0AAV2FVW9"/>
<dbReference type="CDD" id="cd01647">
    <property type="entry name" value="RT_LTR"/>
    <property type="match status" value="1"/>
</dbReference>
<dbReference type="InterPro" id="IPR043502">
    <property type="entry name" value="DNA/RNA_pol_sf"/>
</dbReference>
<dbReference type="Pfam" id="PF00078">
    <property type="entry name" value="RVT_1"/>
    <property type="match status" value="1"/>
</dbReference>
<dbReference type="Proteomes" id="UP001497516">
    <property type="component" value="Chromosome 7"/>
</dbReference>
<organism evidence="2 3">
    <name type="scientific">Linum trigynum</name>
    <dbReference type="NCBI Taxonomy" id="586398"/>
    <lineage>
        <taxon>Eukaryota</taxon>
        <taxon>Viridiplantae</taxon>
        <taxon>Streptophyta</taxon>
        <taxon>Embryophyta</taxon>
        <taxon>Tracheophyta</taxon>
        <taxon>Spermatophyta</taxon>
        <taxon>Magnoliopsida</taxon>
        <taxon>eudicotyledons</taxon>
        <taxon>Gunneridae</taxon>
        <taxon>Pentapetalae</taxon>
        <taxon>rosids</taxon>
        <taxon>fabids</taxon>
        <taxon>Malpighiales</taxon>
        <taxon>Linaceae</taxon>
        <taxon>Linum</taxon>
    </lineage>
</organism>
<keyword evidence="3" id="KW-1185">Reference proteome</keyword>
<dbReference type="SUPFAM" id="SSF56672">
    <property type="entry name" value="DNA/RNA polymerases"/>
    <property type="match status" value="1"/>
</dbReference>
<dbReference type="Gene3D" id="3.30.70.270">
    <property type="match status" value="2"/>
</dbReference>
<dbReference type="InterPro" id="IPR043128">
    <property type="entry name" value="Rev_trsase/Diguanyl_cyclase"/>
</dbReference>
<evidence type="ECO:0000313" key="3">
    <source>
        <dbReference type="Proteomes" id="UP001497516"/>
    </source>
</evidence>
<dbReference type="PANTHER" id="PTHR33064">
    <property type="entry name" value="POL PROTEIN"/>
    <property type="match status" value="1"/>
</dbReference>
<evidence type="ECO:0000259" key="1">
    <source>
        <dbReference type="Pfam" id="PF00078"/>
    </source>
</evidence>
<dbReference type="PANTHER" id="PTHR33064:SF37">
    <property type="entry name" value="RIBONUCLEASE H"/>
    <property type="match status" value="1"/>
</dbReference>
<dbReference type="InterPro" id="IPR051320">
    <property type="entry name" value="Viral_Replic_Matur_Polypro"/>
</dbReference>
<dbReference type="InterPro" id="IPR000477">
    <property type="entry name" value="RT_dom"/>
</dbReference>
<name>A0AAV2FVW9_9ROSI</name>
<feature type="domain" description="Reverse transcriptase" evidence="1">
    <location>
        <begin position="3"/>
        <end position="69"/>
    </location>
</feature>
<evidence type="ECO:0000313" key="2">
    <source>
        <dbReference type="EMBL" id="CAL1401693.1"/>
    </source>
</evidence>
<dbReference type="EMBL" id="OZ034820">
    <property type="protein sequence ID" value="CAL1401693.1"/>
    <property type="molecule type" value="Genomic_DNA"/>
</dbReference>
<proteinExistence type="predicted"/>
<accession>A0AAV2FVW9</accession>